<dbReference type="KEGG" id="dha:DEHA2E08492g"/>
<evidence type="ECO:0000256" key="7">
    <source>
        <dbReference type="ARBA" id="ARBA00023128"/>
    </source>
</evidence>
<evidence type="ECO:0000256" key="6">
    <source>
        <dbReference type="ARBA" id="ARBA00022989"/>
    </source>
</evidence>
<dbReference type="GO" id="GO:0015031">
    <property type="term" value="P:protein transport"/>
    <property type="evidence" value="ECO:0007669"/>
    <property type="project" value="UniProtKB-KW"/>
</dbReference>
<keyword evidence="4" id="KW-1000">Mitochondrion outer membrane</keyword>
<protein>
    <submittedName>
        <fullName evidence="11">DEHA2E08492p</fullName>
    </submittedName>
</protein>
<dbReference type="eggNOG" id="ENOG502RQIQ">
    <property type="taxonomic scope" value="Eukaryota"/>
</dbReference>
<evidence type="ECO:0000313" key="12">
    <source>
        <dbReference type="Proteomes" id="UP000000599"/>
    </source>
</evidence>
<evidence type="ECO:0000256" key="5">
    <source>
        <dbReference type="ARBA" id="ARBA00022927"/>
    </source>
</evidence>
<dbReference type="VEuPathDB" id="FungiDB:DEHA2E08492g"/>
<evidence type="ECO:0000256" key="3">
    <source>
        <dbReference type="ARBA" id="ARBA00022692"/>
    </source>
</evidence>
<keyword evidence="12" id="KW-1185">Reference proteome</keyword>
<dbReference type="InParanoid" id="Q6BQ44"/>
<evidence type="ECO:0000256" key="4">
    <source>
        <dbReference type="ARBA" id="ARBA00022787"/>
    </source>
</evidence>
<evidence type="ECO:0000256" key="2">
    <source>
        <dbReference type="ARBA" id="ARBA00022448"/>
    </source>
</evidence>
<keyword evidence="7" id="KW-0496">Mitochondrion</keyword>
<dbReference type="FunCoup" id="Q6BQ44">
    <property type="interactions" value="30"/>
</dbReference>
<evidence type="ECO:0000313" key="11">
    <source>
        <dbReference type="EMBL" id="CAG87912.1"/>
    </source>
</evidence>
<dbReference type="Pfam" id="PF10642">
    <property type="entry name" value="Tom5"/>
    <property type="match status" value="1"/>
</dbReference>
<dbReference type="Proteomes" id="UP000000599">
    <property type="component" value="Chromosome E"/>
</dbReference>
<accession>Q6BQ44</accession>
<dbReference type="STRING" id="284592.Q6BQ44"/>
<dbReference type="HOGENOM" id="CLU_209440_1_1_1"/>
<evidence type="ECO:0000256" key="8">
    <source>
        <dbReference type="ARBA" id="ARBA00023136"/>
    </source>
</evidence>
<dbReference type="InterPro" id="IPR019603">
    <property type="entry name" value="Tom5"/>
</dbReference>
<comment type="subcellular location">
    <subcellularLocation>
        <location evidence="1">Mitochondrion outer membrane</location>
        <topology evidence="1">Single-pass membrane protein</topology>
    </subcellularLocation>
</comment>
<dbReference type="OrthoDB" id="3999796at2759"/>
<name>Q6BQ44_DEBHA</name>
<dbReference type="AlphaFoldDB" id="Q6BQ44"/>
<comment type="similarity">
    <text evidence="9">Belongs to the Tom5 family.</text>
</comment>
<keyword evidence="8 10" id="KW-0472">Membrane</keyword>
<proteinExistence type="inferred from homology"/>
<sequence length="49" mass="5450">MFGGPGSQPSEDQKKLQEKYAVDTLKTAGFIAGALWVAPIIFHYIKRQL</sequence>
<evidence type="ECO:0000256" key="9">
    <source>
        <dbReference type="ARBA" id="ARBA00025716"/>
    </source>
</evidence>
<evidence type="ECO:0000256" key="10">
    <source>
        <dbReference type="SAM" id="Phobius"/>
    </source>
</evidence>
<organism evidence="11 12">
    <name type="scientific">Debaryomyces hansenii (strain ATCC 36239 / CBS 767 / BCRC 21394 / JCM 1990 / NBRC 0083 / IGC 2968)</name>
    <name type="common">Yeast</name>
    <name type="synonym">Torulaspora hansenii</name>
    <dbReference type="NCBI Taxonomy" id="284592"/>
    <lineage>
        <taxon>Eukaryota</taxon>
        <taxon>Fungi</taxon>
        <taxon>Dikarya</taxon>
        <taxon>Ascomycota</taxon>
        <taxon>Saccharomycotina</taxon>
        <taxon>Pichiomycetes</taxon>
        <taxon>Debaryomycetaceae</taxon>
        <taxon>Debaryomyces</taxon>
    </lineage>
</organism>
<keyword evidence="2" id="KW-0813">Transport</keyword>
<feature type="transmembrane region" description="Helical" evidence="10">
    <location>
        <begin position="27"/>
        <end position="45"/>
    </location>
</feature>
<gene>
    <name evidence="11" type="ordered locus">DEHA2E08492g</name>
</gene>
<keyword evidence="6 10" id="KW-1133">Transmembrane helix</keyword>
<evidence type="ECO:0000256" key="1">
    <source>
        <dbReference type="ARBA" id="ARBA00004572"/>
    </source>
</evidence>
<reference evidence="11 12" key="1">
    <citation type="journal article" date="2004" name="Nature">
        <title>Genome evolution in yeasts.</title>
        <authorList>
            <consortium name="Genolevures"/>
            <person name="Dujon B."/>
            <person name="Sherman D."/>
            <person name="Fischer G."/>
            <person name="Durrens P."/>
            <person name="Casaregola S."/>
            <person name="Lafontaine I."/>
            <person name="de Montigny J."/>
            <person name="Marck C."/>
            <person name="Neuveglise C."/>
            <person name="Talla E."/>
            <person name="Goffard N."/>
            <person name="Frangeul L."/>
            <person name="Aigle M."/>
            <person name="Anthouard V."/>
            <person name="Babour A."/>
            <person name="Barbe V."/>
            <person name="Barnay S."/>
            <person name="Blanchin S."/>
            <person name="Beckerich J.M."/>
            <person name="Beyne E."/>
            <person name="Bleykasten C."/>
            <person name="Boisrame A."/>
            <person name="Boyer J."/>
            <person name="Cattolico L."/>
            <person name="Confanioleri F."/>
            <person name="de Daruvar A."/>
            <person name="Despons L."/>
            <person name="Fabre E."/>
            <person name="Fairhead C."/>
            <person name="Ferry-Dumazet H."/>
            <person name="Groppi A."/>
            <person name="Hantraye F."/>
            <person name="Hennequin C."/>
            <person name="Jauniaux N."/>
            <person name="Joyet P."/>
            <person name="Kachouri R."/>
            <person name="Kerrest A."/>
            <person name="Koszul R."/>
            <person name="Lemaire M."/>
            <person name="Lesur I."/>
            <person name="Ma L."/>
            <person name="Muller H."/>
            <person name="Nicaud J.M."/>
            <person name="Nikolski M."/>
            <person name="Oztas S."/>
            <person name="Ozier-Kalogeropoulos O."/>
            <person name="Pellenz S."/>
            <person name="Potier S."/>
            <person name="Richard G.F."/>
            <person name="Straub M.L."/>
            <person name="Suleau A."/>
            <person name="Swennene D."/>
            <person name="Tekaia F."/>
            <person name="Wesolowski-Louvel M."/>
            <person name="Westhof E."/>
            <person name="Wirth B."/>
            <person name="Zeniou-Meyer M."/>
            <person name="Zivanovic I."/>
            <person name="Bolotin-Fukuhara M."/>
            <person name="Thierry A."/>
            <person name="Bouchier C."/>
            <person name="Caudron B."/>
            <person name="Scarpelli C."/>
            <person name="Gaillardin C."/>
            <person name="Weissenbach J."/>
            <person name="Wincker P."/>
            <person name="Souciet J.L."/>
        </authorList>
    </citation>
    <scope>NUCLEOTIDE SEQUENCE [LARGE SCALE GENOMIC DNA]</scope>
    <source>
        <strain evidence="12">ATCC 36239 / CBS 767 / BCRC 21394 / JCM 1990 / NBRC 0083 / IGC 2968</strain>
    </source>
</reference>
<dbReference type="RefSeq" id="XP_459676.1">
    <property type="nucleotide sequence ID" value="XM_459676.1"/>
</dbReference>
<dbReference type="GO" id="GO:0005741">
    <property type="term" value="C:mitochondrial outer membrane"/>
    <property type="evidence" value="ECO:0007669"/>
    <property type="project" value="UniProtKB-SubCell"/>
</dbReference>
<dbReference type="EMBL" id="CR382137">
    <property type="protein sequence ID" value="CAG87912.1"/>
    <property type="molecule type" value="Genomic_DNA"/>
</dbReference>
<keyword evidence="5" id="KW-0653">Protein transport</keyword>
<dbReference type="GeneID" id="2902319"/>
<dbReference type="GO" id="GO:0006626">
    <property type="term" value="P:protein targeting to mitochondrion"/>
    <property type="evidence" value="ECO:0007669"/>
    <property type="project" value="UniProtKB-ARBA"/>
</dbReference>
<keyword evidence="3 10" id="KW-0812">Transmembrane</keyword>